<name>A0ABX7Q0S9_9BACT</name>
<sequence length="294" mass="32869">MSTDLLKRASTFTGEVLNRFYPAPGEQVGDTFSLGKLRHILFAPGELSVWTGLNGHGKSLLLNQLAIDVAKEGQQVAIASFEMSAKRTLYRMVRQAVGADQPADWLITQCLQWLDDLMWIYDHTGTVNTNDLLKTFHKAATERGVAHFVIDSLMKCGIAEDDYNAQKALVDRLQNFAQTDGIHVHLVAHSRKKNNEDDAPGKMDVKGSGAITDLADNVFSVWRNKGKEAKVQQLADTKQTIPDELRNKPDAILDCSKHRELGGDAEGRYGLFYHRASMQFIERPGDLPFFYFEA</sequence>
<dbReference type="Proteomes" id="UP000663651">
    <property type="component" value="Chromosome"/>
</dbReference>
<accession>A0ABX7Q0S9</accession>
<organism evidence="2 3">
    <name type="scientific">Geobacter benzoatilyticus</name>
    <dbReference type="NCBI Taxonomy" id="2815309"/>
    <lineage>
        <taxon>Bacteria</taxon>
        <taxon>Pseudomonadati</taxon>
        <taxon>Thermodesulfobacteriota</taxon>
        <taxon>Desulfuromonadia</taxon>
        <taxon>Geobacterales</taxon>
        <taxon>Geobacteraceae</taxon>
        <taxon>Geobacter</taxon>
    </lineage>
</organism>
<dbReference type="PANTHER" id="PTHR12873:SF6">
    <property type="entry name" value="TOPRIM DOMAIN-CONTAINING PROTEIN"/>
    <property type="match status" value="1"/>
</dbReference>
<dbReference type="InterPro" id="IPR027417">
    <property type="entry name" value="P-loop_NTPase"/>
</dbReference>
<evidence type="ECO:0000313" key="3">
    <source>
        <dbReference type="Proteomes" id="UP000663651"/>
    </source>
</evidence>
<feature type="domain" description="SF4 helicase" evidence="1">
    <location>
        <begin position="23"/>
        <end position="287"/>
    </location>
</feature>
<dbReference type="EMBL" id="CP071382">
    <property type="protein sequence ID" value="QSV45009.1"/>
    <property type="molecule type" value="Genomic_DNA"/>
</dbReference>
<dbReference type="SUPFAM" id="SSF52540">
    <property type="entry name" value="P-loop containing nucleoside triphosphate hydrolases"/>
    <property type="match status" value="1"/>
</dbReference>
<dbReference type="PANTHER" id="PTHR12873">
    <property type="entry name" value="T7-LIKE MITOCHONDRIAL DNA HELICASE"/>
    <property type="match status" value="1"/>
</dbReference>
<protein>
    <submittedName>
        <fullName evidence="2">AAA family ATPase</fullName>
    </submittedName>
</protein>
<proteinExistence type="predicted"/>
<dbReference type="PROSITE" id="PS51199">
    <property type="entry name" value="SF4_HELICASE"/>
    <property type="match status" value="1"/>
</dbReference>
<dbReference type="RefSeq" id="WP_207162815.1">
    <property type="nucleotide sequence ID" value="NZ_CP071382.1"/>
</dbReference>
<dbReference type="InterPro" id="IPR007694">
    <property type="entry name" value="DNA_helicase_DnaB-like_C"/>
</dbReference>
<dbReference type="InterPro" id="IPR027032">
    <property type="entry name" value="Twinkle-like"/>
</dbReference>
<evidence type="ECO:0000313" key="2">
    <source>
        <dbReference type="EMBL" id="QSV45009.1"/>
    </source>
</evidence>
<keyword evidence="3" id="KW-1185">Reference proteome</keyword>
<gene>
    <name evidence="2" type="ORF">JZM60_12735</name>
</gene>
<evidence type="ECO:0000259" key="1">
    <source>
        <dbReference type="PROSITE" id="PS51199"/>
    </source>
</evidence>
<reference evidence="2 3" key="1">
    <citation type="submission" date="2021-03" db="EMBL/GenBank/DDBJ databases">
        <title>Geobacter metallireducens gen. nov. sp. nov., a microorganism capable of coupling the complete oxidation of organic compounds to the reduction of iron and other metals.</title>
        <authorList>
            <person name="Li Y."/>
        </authorList>
    </citation>
    <scope>NUCLEOTIDE SEQUENCE [LARGE SCALE GENOMIC DNA]</scope>
    <source>
        <strain evidence="2 3">Jerry-YX</strain>
    </source>
</reference>
<dbReference type="Pfam" id="PF13481">
    <property type="entry name" value="AAA_25"/>
    <property type="match status" value="1"/>
</dbReference>
<dbReference type="Gene3D" id="3.40.50.300">
    <property type="entry name" value="P-loop containing nucleotide triphosphate hydrolases"/>
    <property type="match status" value="1"/>
</dbReference>